<comment type="cofactor">
    <cofactor evidence="1">
        <name>FAD</name>
        <dbReference type="ChEBI" id="CHEBI:57692"/>
    </cofactor>
</comment>
<evidence type="ECO:0000256" key="2">
    <source>
        <dbReference type="ARBA" id="ARBA00010989"/>
    </source>
</evidence>
<evidence type="ECO:0000256" key="6">
    <source>
        <dbReference type="SAM" id="MobiDB-lite"/>
    </source>
</evidence>
<evidence type="ECO:0000313" key="9">
    <source>
        <dbReference type="Proteomes" id="UP001176521"/>
    </source>
</evidence>
<feature type="domain" description="FAD dependent oxidoreductase" evidence="7">
    <location>
        <begin position="6"/>
        <end position="463"/>
    </location>
</feature>
<proteinExistence type="inferred from homology"/>
<protein>
    <recommendedName>
        <fullName evidence="7">FAD dependent oxidoreductase domain-containing protein</fullName>
    </recommendedName>
</protein>
<keyword evidence="4" id="KW-0274">FAD</keyword>
<evidence type="ECO:0000256" key="1">
    <source>
        <dbReference type="ARBA" id="ARBA00001974"/>
    </source>
</evidence>
<evidence type="ECO:0000259" key="7">
    <source>
        <dbReference type="Pfam" id="PF01266"/>
    </source>
</evidence>
<evidence type="ECO:0000256" key="5">
    <source>
        <dbReference type="ARBA" id="ARBA00023002"/>
    </source>
</evidence>
<dbReference type="SUPFAM" id="SSF51905">
    <property type="entry name" value="FAD/NAD(P)-binding domain"/>
    <property type="match status" value="1"/>
</dbReference>
<dbReference type="InterPro" id="IPR045170">
    <property type="entry name" value="MTOX"/>
</dbReference>
<comment type="caution">
    <text evidence="8">The sequence shown here is derived from an EMBL/GenBank/DDBJ whole genome shotgun (WGS) entry which is preliminary data.</text>
</comment>
<dbReference type="Gene3D" id="3.30.9.10">
    <property type="entry name" value="D-Amino Acid Oxidase, subunit A, domain 2"/>
    <property type="match status" value="1"/>
</dbReference>
<dbReference type="Pfam" id="PF01266">
    <property type="entry name" value="DAO"/>
    <property type="match status" value="1"/>
</dbReference>
<feature type="region of interest" description="Disordered" evidence="6">
    <location>
        <begin position="505"/>
        <end position="548"/>
    </location>
</feature>
<keyword evidence="5" id="KW-0560">Oxidoreductase</keyword>
<keyword evidence="9" id="KW-1185">Reference proteome</keyword>
<keyword evidence="3" id="KW-0285">Flavoprotein</keyword>
<dbReference type="InterPro" id="IPR036188">
    <property type="entry name" value="FAD/NAD-bd_sf"/>
</dbReference>
<accession>A0AAN6GH37</accession>
<evidence type="ECO:0000313" key="8">
    <source>
        <dbReference type="EMBL" id="KAK0540754.1"/>
    </source>
</evidence>
<dbReference type="GO" id="GO:0050031">
    <property type="term" value="F:L-pipecolate oxidase activity"/>
    <property type="evidence" value="ECO:0007669"/>
    <property type="project" value="TreeGrafter"/>
</dbReference>
<reference evidence="8" key="1">
    <citation type="journal article" date="2023" name="PhytoFront">
        <title>Draft Genome Resources of Seven Strains of Tilletia horrida, Causal Agent of Kernel Smut of Rice.</title>
        <authorList>
            <person name="Khanal S."/>
            <person name="Antony Babu S."/>
            <person name="Zhou X.G."/>
        </authorList>
    </citation>
    <scope>NUCLEOTIDE SEQUENCE</scope>
    <source>
        <strain evidence="8">TX3</strain>
    </source>
</reference>
<organism evidence="8 9">
    <name type="scientific">Tilletia horrida</name>
    <dbReference type="NCBI Taxonomy" id="155126"/>
    <lineage>
        <taxon>Eukaryota</taxon>
        <taxon>Fungi</taxon>
        <taxon>Dikarya</taxon>
        <taxon>Basidiomycota</taxon>
        <taxon>Ustilaginomycotina</taxon>
        <taxon>Exobasidiomycetes</taxon>
        <taxon>Tilletiales</taxon>
        <taxon>Tilletiaceae</taxon>
        <taxon>Tilletia</taxon>
    </lineage>
</organism>
<dbReference type="Proteomes" id="UP001176521">
    <property type="component" value="Unassembled WGS sequence"/>
</dbReference>
<name>A0AAN6GH37_9BASI</name>
<dbReference type="PANTHER" id="PTHR10961:SF46">
    <property type="entry name" value="PEROXISOMAL SARCOSINE OXIDASE"/>
    <property type="match status" value="1"/>
</dbReference>
<dbReference type="GO" id="GO:0050660">
    <property type="term" value="F:flavin adenine dinucleotide binding"/>
    <property type="evidence" value="ECO:0007669"/>
    <property type="project" value="InterPro"/>
</dbReference>
<dbReference type="Gene3D" id="3.50.50.60">
    <property type="entry name" value="FAD/NAD(P)-binding domain"/>
    <property type="match status" value="1"/>
</dbReference>
<dbReference type="PANTHER" id="PTHR10961">
    <property type="entry name" value="PEROXISOMAL SARCOSINE OXIDASE"/>
    <property type="match status" value="1"/>
</dbReference>
<dbReference type="AlphaFoldDB" id="A0AAN6GH37"/>
<evidence type="ECO:0000256" key="3">
    <source>
        <dbReference type="ARBA" id="ARBA00022630"/>
    </source>
</evidence>
<dbReference type="GO" id="GO:0004657">
    <property type="term" value="F:proline dehydrogenase activity"/>
    <property type="evidence" value="ECO:0007669"/>
    <property type="project" value="TreeGrafter"/>
</dbReference>
<comment type="similarity">
    <text evidence="2">Belongs to the MSOX/MTOX family.</text>
</comment>
<dbReference type="EMBL" id="JAPDMQ010000008">
    <property type="protein sequence ID" value="KAK0540754.1"/>
    <property type="molecule type" value="Genomic_DNA"/>
</dbReference>
<evidence type="ECO:0000256" key="4">
    <source>
        <dbReference type="ARBA" id="ARBA00022827"/>
    </source>
</evidence>
<dbReference type="InterPro" id="IPR006076">
    <property type="entry name" value="FAD-dep_OxRdtase"/>
</dbReference>
<sequence>MCRSFLIAGGGVFGASTAVHLKKRFPDASVRILERSPSTANTTVSPSPDAASSDLNKIIRADYADEAFRRLAVDAIAHWRTDERLRPFYHEVGLLLHSLPYSSSRRDELDAARKVAERGVAEAQAAADVEGSSNGSDLPAVAFLCNTDQHLQQAIPAPALASAGTALRAIAQDGSEDAEGAAYLNPRAGWAEAKEATSAMLAYAIELGVHVIYGAEVVELLTTTGEGDGQRLACGLKTADGTKQVLDEADEGAIFLCTGSWTPHLLQTLTRNEPALPPITAPPVVFSAQTVLLVEVSEDVALRHANIPVVLNYDTGFYCFEPRRVEGTDGVDRWLVKCAIHDRGYQAPTPPAPAGSKSLPCYPGFDAARPDESRERSVLASSSARKHVPAEHETRMLQALKAVWPEMVEHGTVHESRICWYAETTDENWLIDRHPSLPNLIVASGDSGHGFKFLPTIGELIIARLPAHVQAEPARPIPPLNEHWTRVFSWAHHEERFEAVRQKAQAAGSGTSVANNIEWKPDRDSASKVLKGEGPGLVGAEHDVSRGL</sequence>
<gene>
    <name evidence="8" type="ORF">OC842_000322</name>
</gene>
<dbReference type="GO" id="GO:0008115">
    <property type="term" value="F:sarcosine oxidase activity"/>
    <property type="evidence" value="ECO:0007669"/>
    <property type="project" value="TreeGrafter"/>
</dbReference>